<dbReference type="SUPFAM" id="SSF52540">
    <property type="entry name" value="P-loop containing nucleoside triphosphate hydrolases"/>
    <property type="match status" value="1"/>
</dbReference>
<dbReference type="InterPro" id="IPR049163">
    <property type="entry name" value="Pif1-like_2B_dom"/>
</dbReference>
<dbReference type="PANTHER" id="PTHR23274:SF51">
    <property type="entry name" value="OS03G0423850 PROTEIN"/>
    <property type="match status" value="1"/>
</dbReference>
<dbReference type="Proteomes" id="UP001341281">
    <property type="component" value="Chromosome 06"/>
</dbReference>
<evidence type="ECO:0000259" key="1">
    <source>
        <dbReference type="Pfam" id="PF21530"/>
    </source>
</evidence>
<dbReference type="EMBL" id="CP144750">
    <property type="protein sequence ID" value="WVZ82655.1"/>
    <property type="molecule type" value="Genomic_DNA"/>
</dbReference>
<feature type="non-terminal residue" evidence="2">
    <location>
        <position position="1"/>
    </location>
</feature>
<evidence type="ECO:0000313" key="2">
    <source>
        <dbReference type="EMBL" id="WVZ82655.1"/>
    </source>
</evidence>
<evidence type="ECO:0000313" key="3">
    <source>
        <dbReference type="Proteomes" id="UP001341281"/>
    </source>
</evidence>
<gene>
    <name evidence="2" type="ORF">U9M48_029897</name>
</gene>
<dbReference type="FunFam" id="3.40.50.300:FF:002884">
    <property type="entry name" value="ATP-dependent DNA helicase"/>
    <property type="match status" value="1"/>
</dbReference>
<dbReference type="Gene3D" id="3.40.50.300">
    <property type="entry name" value="P-loop containing nucleotide triphosphate hydrolases"/>
    <property type="match status" value="1"/>
</dbReference>
<protein>
    <recommendedName>
        <fullName evidence="1">DNA helicase Pif1-like 2B domain-containing protein</fullName>
    </recommendedName>
</protein>
<reference evidence="2 3" key="1">
    <citation type="submission" date="2024-02" db="EMBL/GenBank/DDBJ databases">
        <title>High-quality chromosome-scale genome assembly of Pensacola bahiagrass (Paspalum notatum Flugge var. saurae).</title>
        <authorList>
            <person name="Vega J.M."/>
            <person name="Podio M."/>
            <person name="Orjuela J."/>
            <person name="Siena L.A."/>
            <person name="Pessino S.C."/>
            <person name="Combes M.C."/>
            <person name="Mariac C."/>
            <person name="Albertini E."/>
            <person name="Pupilli F."/>
            <person name="Ortiz J.P.A."/>
            <person name="Leblanc O."/>
        </authorList>
    </citation>
    <scope>NUCLEOTIDE SEQUENCE [LARGE SCALE GENOMIC DNA]</scope>
    <source>
        <strain evidence="2">R1</strain>
        <tissue evidence="2">Leaf</tissue>
    </source>
</reference>
<accession>A0AAQ3U3W6</accession>
<dbReference type="GO" id="GO:0005657">
    <property type="term" value="C:replication fork"/>
    <property type="evidence" value="ECO:0007669"/>
    <property type="project" value="TreeGrafter"/>
</dbReference>
<keyword evidence="3" id="KW-1185">Reference proteome</keyword>
<dbReference type="AlphaFoldDB" id="A0AAQ3U3W6"/>
<sequence>DDPNNHYPSEFLNSLTPNGLPPHTLKLKVNCPVILLRNLDPPNEIVLGQHAGKRVFLPCIPLCPSDDEMFPFKFKRKQVSFAMTINKAQGQTIPNVGIYLPNPVLSHGQLYVAMSRAIARSNLKVLAATTNDDINGSDGTLTKNIVYKEVLTS</sequence>
<dbReference type="Pfam" id="PF21530">
    <property type="entry name" value="Pif1_2B_dom"/>
    <property type="match status" value="1"/>
</dbReference>
<name>A0AAQ3U3W6_PASNO</name>
<dbReference type="PANTHER" id="PTHR23274">
    <property type="entry name" value="DNA HELICASE-RELATED"/>
    <property type="match status" value="1"/>
</dbReference>
<organism evidence="2 3">
    <name type="scientific">Paspalum notatum var. saurae</name>
    <dbReference type="NCBI Taxonomy" id="547442"/>
    <lineage>
        <taxon>Eukaryota</taxon>
        <taxon>Viridiplantae</taxon>
        <taxon>Streptophyta</taxon>
        <taxon>Embryophyta</taxon>
        <taxon>Tracheophyta</taxon>
        <taxon>Spermatophyta</taxon>
        <taxon>Magnoliopsida</taxon>
        <taxon>Liliopsida</taxon>
        <taxon>Poales</taxon>
        <taxon>Poaceae</taxon>
        <taxon>PACMAD clade</taxon>
        <taxon>Panicoideae</taxon>
        <taxon>Andropogonodae</taxon>
        <taxon>Paspaleae</taxon>
        <taxon>Paspalinae</taxon>
        <taxon>Paspalum</taxon>
    </lineage>
</organism>
<dbReference type="CDD" id="cd18809">
    <property type="entry name" value="SF1_C_RecD"/>
    <property type="match status" value="1"/>
</dbReference>
<dbReference type="InterPro" id="IPR027417">
    <property type="entry name" value="P-loop_NTPase"/>
</dbReference>
<dbReference type="GO" id="GO:0006260">
    <property type="term" value="P:DNA replication"/>
    <property type="evidence" value="ECO:0007669"/>
    <property type="project" value="TreeGrafter"/>
</dbReference>
<feature type="domain" description="DNA helicase Pif1-like 2B" evidence="1">
    <location>
        <begin position="10"/>
        <end position="42"/>
    </location>
</feature>
<proteinExistence type="predicted"/>